<keyword evidence="4" id="KW-0804">Transcription</keyword>
<dbReference type="PROSITE" id="PS50931">
    <property type="entry name" value="HTH_LYSR"/>
    <property type="match status" value="1"/>
</dbReference>
<dbReference type="InterPro" id="IPR005119">
    <property type="entry name" value="LysR_subst-bd"/>
</dbReference>
<evidence type="ECO:0000259" key="5">
    <source>
        <dbReference type="PROSITE" id="PS50931"/>
    </source>
</evidence>
<sequence length="297" mass="33350">MELHQLRYVVAIANTGNFTRASEVSFVSQPSLSQQVAKLEKELGHKLFHRLGRRAVPTDAGAVFIERARRILVEVENATSEIRDDPQLGRQITLGAIQTVAPYILPSLIMRTREVLPNLQINTYEGFRGDLVEGLVDGRIDLALVAMPLNDSRLSTESIFREPLLLAVGRNHRLATKRTFTVADLADETFIMMGRSSTLTEQVNEFCGEYDFEPKIGFRCGQVSTLKSLVGLGLGIAILPRLVQSPADHNTIIYRHLTDRMPTREIGIVRHLQRYQSRGMGQFLELIRQIFHGFGDA</sequence>
<evidence type="ECO:0000256" key="4">
    <source>
        <dbReference type="ARBA" id="ARBA00023163"/>
    </source>
</evidence>
<dbReference type="Gene3D" id="3.40.190.10">
    <property type="entry name" value="Periplasmic binding protein-like II"/>
    <property type="match status" value="2"/>
</dbReference>
<organism evidence="6 7">
    <name type="scientific">Actomonas aquatica</name>
    <dbReference type="NCBI Taxonomy" id="2866162"/>
    <lineage>
        <taxon>Bacteria</taxon>
        <taxon>Pseudomonadati</taxon>
        <taxon>Verrucomicrobiota</taxon>
        <taxon>Opitutia</taxon>
        <taxon>Opitutales</taxon>
        <taxon>Opitutaceae</taxon>
        <taxon>Actomonas</taxon>
    </lineage>
</organism>
<dbReference type="PANTHER" id="PTHR30346">
    <property type="entry name" value="TRANSCRIPTIONAL DUAL REGULATOR HCAR-RELATED"/>
    <property type="match status" value="1"/>
</dbReference>
<feature type="domain" description="HTH lysR-type" evidence="5">
    <location>
        <begin position="1"/>
        <end position="58"/>
    </location>
</feature>
<evidence type="ECO:0000256" key="1">
    <source>
        <dbReference type="ARBA" id="ARBA00009437"/>
    </source>
</evidence>
<dbReference type="EMBL" id="CP139781">
    <property type="protein sequence ID" value="WRQ89881.1"/>
    <property type="molecule type" value="Genomic_DNA"/>
</dbReference>
<dbReference type="InterPro" id="IPR000847">
    <property type="entry name" value="LysR_HTH_N"/>
</dbReference>
<evidence type="ECO:0000256" key="3">
    <source>
        <dbReference type="ARBA" id="ARBA00023125"/>
    </source>
</evidence>
<keyword evidence="7" id="KW-1185">Reference proteome</keyword>
<gene>
    <name evidence="6" type="ORF">K1X11_010730</name>
</gene>
<dbReference type="PANTHER" id="PTHR30346:SF28">
    <property type="entry name" value="HTH-TYPE TRANSCRIPTIONAL REGULATOR CYNR"/>
    <property type="match status" value="1"/>
</dbReference>
<evidence type="ECO:0000256" key="2">
    <source>
        <dbReference type="ARBA" id="ARBA00023015"/>
    </source>
</evidence>
<reference evidence="6 7" key="1">
    <citation type="submission" date="2021-08" db="EMBL/GenBank/DDBJ databases">
        <authorList>
            <person name="Zhang D."/>
            <person name="Zhang A."/>
            <person name="Wang L."/>
        </authorList>
    </citation>
    <scope>NUCLEOTIDE SEQUENCE [LARGE SCALE GENOMIC DNA]</scope>
    <source>
        <strain evidence="6 7">WL0086</strain>
    </source>
</reference>
<keyword evidence="2" id="KW-0805">Transcription regulation</keyword>
<accession>A0ABZ1CEK7</accession>
<dbReference type="SUPFAM" id="SSF53850">
    <property type="entry name" value="Periplasmic binding protein-like II"/>
    <property type="match status" value="1"/>
</dbReference>
<dbReference type="Pfam" id="PF00126">
    <property type="entry name" value="HTH_1"/>
    <property type="match status" value="1"/>
</dbReference>
<evidence type="ECO:0000313" key="6">
    <source>
        <dbReference type="EMBL" id="WRQ89881.1"/>
    </source>
</evidence>
<keyword evidence="3" id="KW-0238">DNA-binding</keyword>
<comment type="similarity">
    <text evidence="1">Belongs to the LysR transcriptional regulatory family.</text>
</comment>
<dbReference type="InterPro" id="IPR036388">
    <property type="entry name" value="WH-like_DNA-bd_sf"/>
</dbReference>
<protein>
    <submittedName>
        <fullName evidence="6">LysR family transcriptional regulator</fullName>
    </submittedName>
</protein>
<reference evidence="6 7" key="2">
    <citation type="submission" date="2023-12" db="EMBL/GenBank/DDBJ databases">
        <title>Description of an unclassified Opitutus bacterium of Verrucomicrobiota.</title>
        <authorList>
            <person name="Zhang D.-F."/>
        </authorList>
    </citation>
    <scope>NUCLEOTIDE SEQUENCE [LARGE SCALE GENOMIC DNA]</scope>
    <source>
        <strain evidence="6 7">WL0086</strain>
    </source>
</reference>
<dbReference type="InterPro" id="IPR036390">
    <property type="entry name" value="WH_DNA-bd_sf"/>
</dbReference>
<dbReference type="CDD" id="cd05466">
    <property type="entry name" value="PBP2_LTTR_substrate"/>
    <property type="match status" value="1"/>
</dbReference>
<dbReference type="Gene3D" id="1.10.10.10">
    <property type="entry name" value="Winged helix-like DNA-binding domain superfamily/Winged helix DNA-binding domain"/>
    <property type="match status" value="1"/>
</dbReference>
<dbReference type="SUPFAM" id="SSF46785">
    <property type="entry name" value="Winged helix' DNA-binding domain"/>
    <property type="match status" value="1"/>
</dbReference>
<evidence type="ECO:0000313" key="7">
    <source>
        <dbReference type="Proteomes" id="UP000738431"/>
    </source>
</evidence>
<dbReference type="Proteomes" id="UP000738431">
    <property type="component" value="Chromosome"/>
</dbReference>
<dbReference type="Pfam" id="PF03466">
    <property type="entry name" value="LysR_substrate"/>
    <property type="match status" value="1"/>
</dbReference>
<name>A0ABZ1CEK7_9BACT</name>
<proteinExistence type="inferred from homology"/>
<dbReference type="RefSeq" id="WP_221032338.1">
    <property type="nucleotide sequence ID" value="NZ_CP139781.1"/>
</dbReference>
<dbReference type="PRINTS" id="PR00039">
    <property type="entry name" value="HTHLYSR"/>
</dbReference>